<dbReference type="Proteomes" id="UP000007635">
    <property type="component" value="Chromosome XVI"/>
</dbReference>
<dbReference type="InterPro" id="IPR016186">
    <property type="entry name" value="C-type_lectin-like/link_sf"/>
</dbReference>
<evidence type="ECO:0000313" key="5">
    <source>
        <dbReference type="Ensembl" id="ENSGACP00000048095.1"/>
    </source>
</evidence>
<dbReference type="InterPro" id="IPR001304">
    <property type="entry name" value="C-type_lectin-like"/>
</dbReference>
<dbReference type="PANTHER" id="PTHR22803">
    <property type="entry name" value="MANNOSE, PHOSPHOLIPASE, LECTIN RECEPTOR RELATED"/>
    <property type="match status" value="1"/>
</dbReference>
<feature type="domain" description="C-type lectin" evidence="4">
    <location>
        <begin position="111"/>
        <end position="234"/>
    </location>
</feature>
<dbReference type="SMART" id="SM00034">
    <property type="entry name" value="CLECT"/>
    <property type="match status" value="1"/>
</dbReference>
<name>A0AAQ4QA91_GASAC</name>
<evidence type="ECO:0000256" key="2">
    <source>
        <dbReference type="ARBA" id="ARBA00023157"/>
    </source>
</evidence>
<evidence type="ECO:0000256" key="3">
    <source>
        <dbReference type="SAM" id="Coils"/>
    </source>
</evidence>
<keyword evidence="1" id="KW-0430">Lectin</keyword>
<dbReference type="Ensembl" id="ENSGACT00000087352.1">
    <property type="protein sequence ID" value="ENSGACP00000048095.1"/>
    <property type="gene ID" value="ENSGACG00000031893.1"/>
</dbReference>
<evidence type="ECO:0000256" key="1">
    <source>
        <dbReference type="ARBA" id="ARBA00022734"/>
    </source>
</evidence>
<evidence type="ECO:0000259" key="4">
    <source>
        <dbReference type="PROSITE" id="PS50041"/>
    </source>
</evidence>
<dbReference type="InterPro" id="IPR050111">
    <property type="entry name" value="C-type_lectin/snaclec_domain"/>
</dbReference>
<keyword evidence="2" id="KW-1015">Disulfide bond</keyword>
<dbReference type="PROSITE" id="PS00615">
    <property type="entry name" value="C_TYPE_LECTIN_1"/>
    <property type="match status" value="1"/>
</dbReference>
<dbReference type="AlphaFoldDB" id="A0AAQ4QA91"/>
<dbReference type="CDD" id="cd03590">
    <property type="entry name" value="CLECT_DC-SIGN_like"/>
    <property type="match status" value="1"/>
</dbReference>
<reference evidence="5" key="3">
    <citation type="submission" date="2025-09" db="UniProtKB">
        <authorList>
            <consortium name="Ensembl"/>
        </authorList>
    </citation>
    <scope>IDENTIFICATION</scope>
</reference>
<protein>
    <recommendedName>
        <fullName evidence="4">C-type lectin domain-containing protein</fullName>
    </recommendedName>
</protein>
<dbReference type="SUPFAM" id="SSF56436">
    <property type="entry name" value="C-type lectin-like"/>
    <property type="match status" value="1"/>
</dbReference>
<sequence>MCPGPSSPRSRPHVAVAVSLGLLSVLLLAGLVCLGVHVHASAAELSSIKANLTERLQVSGDKLSSVSAERDQLKDNFTALKDNFTALTQEKDRLQLLLRQKKTCPEGWTMFSPSCYLLSTRYGSWENGRKDCRAQGADLVIINSLKEQKFLSIINTRHSWIGLSDKDTEGTWKWIDGTLLTAKYWYRDANVVEPNNGGIGSTVEEDCAVIKPDQNTQNSWNDVSCNTALRWICEKLA</sequence>
<dbReference type="InterPro" id="IPR016187">
    <property type="entry name" value="CTDL_fold"/>
</dbReference>
<dbReference type="Gene3D" id="3.10.100.10">
    <property type="entry name" value="Mannose-Binding Protein A, subunit A"/>
    <property type="match status" value="1"/>
</dbReference>
<dbReference type="GeneTree" id="ENSGT01030000234575"/>
<accession>A0AAQ4QA91</accession>
<evidence type="ECO:0000313" key="6">
    <source>
        <dbReference type="Proteomes" id="UP000007635"/>
    </source>
</evidence>
<dbReference type="Pfam" id="PF00059">
    <property type="entry name" value="Lectin_C"/>
    <property type="match status" value="1"/>
</dbReference>
<keyword evidence="6" id="KW-1185">Reference proteome</keyword>
<organism evidence="5 6">
    <name type="scientific">Gasterosteus aculeatus aculeatus</name>
    <name type="common">three-spined stickleback</name>
    <dbReference type="NCBI Taxonomy" id="481459"/>
    <lineage>
        <taxon>Eukaryota</taxon>
        <taxon>Metazoa</taxon>
        <taxon>Chordata</taxon>
        <taxon>Craniata</taxon>
        <taxon>Vertebrata</taxon>
        <taxon>Euteleostomi</taxon>
        <taxon>Actinopterygii</taxon>
        <taxon>Neopterygii</taxon>
        <taxon>Teleostei</taxon>
        <taxon>Neoteleostei</taxon>
        <taxon>Acanthomorphata</taxon>
        <taxon>Eupercaria</taxon>
        <taxon>Perciformes</taxon>
        <taxon>Cottioidei</taxon>
        <taxon>Gasterosteales</taxon>
        <taxon>Gasterosteidae</taxon>
        <taxon>Gasterosteus</taxon>
    </lineage>
</organism>
<dbReference type="InterPro" id="IPR033989">
    <property type="entry name" value="CD209-like_CTLD"/>
</dbReference>
<feature type="coiled-coil region" evidence="3">
    <location>
        <begin position="63"/>
        <end position="90"/>
    </location>
</feature>
<dbReference type="PROSITE" id="PS50041">
    <property type="entry name" value="C_TYPE_LECTIN_2"/>
    <property type="match status" value="1"/>
</dbReference>
<reference evidence="5" key="2">
    <citation type="submission" date="2025-08" db="UniProtKB">
        <authorList>
            <consortium name="Ensembl"/>
        </authorList>
    </citation>
    <scope>IDENTIFICATION</scope>
</reference>
<reference evidence="5 6" key="1">
    <citation type="journal article" date="2021" name="G3 (Bethesda)">
        <title>Improved contiguity of the threespine stickleback genome using long-read sequencing.</title>
        <authorList>
            <person name="Nath S."/>
            <person name="Shaw D.E."/>
            <person name="White M.A."/>
        </authorList>
    </citation>
    <scope>NUCLEOTIDE SEQUENCE [LARGE SCALE GENOMIC DNA]</scope>
    <source>
        <strain evidence="5 6">Lake Benthic</strain>
    </source>
</reference>
<dbReference type="InterPro" id="IPR018378">
    <property type="entry name" value="C-type_lectin_CS"/>
</dbReference>
<keyword evidence="3" id="KW-0175">Coiled coil</keyword>
<proteinExistence type="predicted"/>
<dbReference type="GO" id="GO:0030246">
    <property type="term" value="F:carbohydrate binding"/>
    <property type="evidence" value="ECO:0007669"/>
    <property type="project" value="UniProtKB-KW"/>
</dbReference>